<dbReference type="EMBL" id="JAUQSX010000011">
    <property type="protein sequence ID" value="MDO7848521.1"/>
    <property type="molecule type" value="Genomic_DNA"/>
</dbReference>
<keyword evidence="4" id="KW-0479">Metal-binding</keyword>
<feature type="domain" description="Radical SAM core" evidence="7">
    <location>
        <begin position="5"/>
        <end position="233"/>
    </location>
</feature>
<dbReference type="SUPFAM" id="SSF102114">
    <property type="entry name" value="Radical SAM enzymes"/>
    <property type="match status" value="1"/>
</dbReference>
<name>A0ABT9AF92_9BACT</name>
<evidence type="ECO:0000313" key="9">
    <source>
        <dbReference type="Proteomes" id="UP001167796"/>
    </source>
</evidence>
<dbReference type="PANTHER" id="PTHR43273">
    <property type="entry name" value="ANAEROBIC SULFATASE-MATURATING ENZYME HOMOLOG ASLB-RELATED"/>
    <property type="match status" value="1"/>
</dbReference>
<evidence type="ECO:0000256" key="1">
    <source>
        <dbReference type="ARBA" id="ARBA00001966"/>
    </source>
</evidence>
<proteinExistence type="predicted"/>
<accession>A0ABT9AF92</accession>
<dbReference type="NCBIfam" id="NF041707">
    <property type="entry name" value="rSAM_YhhB"/>
    <property type="match status" value="1"/>
</dbReference>
<dbReference type="PROSITE" id="PS01305">
    <property type="entry name" value="MOAA_NIFB_PQQE"/>
    <property type="match status" value="1"/>
</dbReference>
<dbReference type="InterPro" id="IPR026335">
    <property type="entry name" value="rSAM_SPASM_FxsB"/>
</dbReference>
<comment type="caution">
    <text evidence="8">The sequence shown here is derived from an EMBL/GenBank/DDBJ whole genome shotgun (WGS) entry which is preliminary data.</text>
</comment>
<dbReference type="Proteomes" id="UP001167796">
    <property type="component" value="Unassembled WGS sequence"/>
</dbReference>
<evidence type="ECO:0000313" key="8">
    <source>
        <dbReference type="EMBL" id="MDO7848521.1"/>
    </source>
</evidence>
<dbReference type="Gene3D" id="3.20.20.70">
    <property type="entry name" value="Aldolase class I"/>
    <property type="match status" value="1"/>
</dbReference>
<protein>
    <submittedName>
        <fullName evidence="8">Cyclophane-forming radical SAM/SPASM peptide maturase YhhB</fullName>
    </submittedName>
</protein>
<dbReference type="NCBIfam" id="TIGR04269">
    <property type="entry name" value="SAM_SPASM_FxsB"/>
    <property type="match status" value="1"/>
</dbReference>
<dbReference type="InterPro" id="IPR058240">
    <property type="entry name" value="rSAM_sf"/>
</dbReference>
<organism evidence="8 9">
    <name type="scientific">Hymenobacter mellowenesis</name>
    <dbReference type="NCBI Taxonomy" id="3063995"/>
    <lineage>
        <taxon>Bacteria</taxon>
        <taxon>Pseudomonadati</taxon>
        <taxon>Bacteroidota</taxon>
        <taxon>Cytophagia</taxon>
        <taxon>Cytophagales</taxon>
        <taxon>Hymenobacteraceae</taxon>
        <taxon>Hymenobacter</taxon>
    </lineage>
</organism>
<evidence type="ECO:0000256" key="3">
    <source>
        <dbReference type="ARBA" id="ARBA00022691"/>
    </source>
</evidence>
<dbReference type="NCBIfam" id="TIGR04267">
    <property type="entry name" value="mod_HExxH"/>
    <property type="match status" value="1"/>
</dbReference>
<dbReference type="RefSeq" id="WP_305013198.1">
    <property type="nucleotide sequence ID" value="NZ_JAUQSX010000011.1"/>
</dbReference>
<reference evidence="8" key="1">
    <citation type="submission" date="2023-07" db="EMBL/GenBank/DDBJ databases">
        <authorList>
            <person name="Kim M.K."/>
        </authorList>
    </citation>
    <scope>NUCLEOTIDE SEQUENCE</scope>
    <source>
        <strain evidence="8">M29</strain>
    </source>
</reference>
<dbReference type="PROSITE" id="PS51918">
    <property type="entry name" value="RADICAL_SAM"/>
    <property type="match status" value="1"/>
</dbReference>
<dbReference type="SFLD" id="SFLDS00029">
    <property type="entry name" value="Radical_SAM"/>
    <property type="match status" value="1"/>
</dbReference>
<evidence type="ECO:0000256" key="2">
    <source>
        <dbReference type="ARBA" id="ARBA00022485"/>
    </source>
</evidence>
<dbReference type="SFLD" id="SFLDG01067">
    <property type="entry name" value="SPASM/twitch_domain_containing"/>
    <property type="match status" value="1"/>
</dbReference>
<dbReference type="InterPro" id="IPR007197">
    <property type="entry name" value="rSAM"/>
</dbReference>
<dbReference type="InterPro" id="IPR023867">
    <property type="entry name" value="Sulphatase_maturase_rSAM"/>
</dbReference>
<keyword evidence="3" id="KW-0949">S-adenosyl-L-methionine</keyword>
<dbReference type="SFLD" id="SFLDG01072">
    <property type="entry name" value="dehydrogenase_like"/>
    <property type="match status" value="1"/>
</dbReference>
<comment type="cofactor">
    <cofactor evidence="1">
        <name>[4Fe-4S] cluster</name>
        <dbReference type="ChEBI" id="CHEBI:49883"/>
    </cofactor>
</comment>
<keyword evidence="6" id="KW-0411">Iron-sulfur</keyword>
<evidence type="ECO:0000259" key="7">
    <source>
        <dbReference type="PROSITE" id="PS51918"/>
    </source>
</evidence>
<dbReference type="InterPro" id="IPR013785">
    <property type="entry name" value="Aldolase_TIM"/>
</dbReference>
<keyword evidence="9" id="KW-1185">Reference proteome</keyword>
<evidence type="ECO:0000256" key="6">
    <source>
        <dbReference type="ARBA" id="ARBA00023014"/>
    </source>
</evidence>
<dbReference type="InterPro" id="IPR000385">
    <property type="entry name" value="MoaA_NifB_PqqE_Fe-S-bd_CS"/>
</dbReference>
<keyword evidence="2" id="KW-0004">4Fe-4S</keyword>
<evidence type="ECO:0000256" key="5">
    <source>
        <dbReference type="ARBA" id="ARBA00023004"/>
    </source>
</evidence>
<dbReference type="SFLD" id="SFLDG01386">
    <property type="entry name" value="main_SPASM_domain-containing"/>
    <property type="match status" value="1"/>
</dbReference>
<gene>
    <name evidence="8" type="primary">yhhB</name>
    <name evidence="8" type="ORF">Q5H92_19295</name>
</gene>
<dbReference type="PANTHER" id="PTHR43273:SF8">
    <property type="entry name" value="RADICAL SAM DOMAIN PROTEIN"/>
    <property type="match status" value="1"/>
</dbReference>
<evidence type="ECO:0000256" key="4">
    <source>
        <dbReference type="ARBA" id="ARBA00022723"/>
    </source>
</evidence>
<dbReference type="Pfam" id="PF04055">
    <property type="entry name" value="Radical_SAM"/>
    <property type="match status" value="1"/>
</dbReference>
<dbReference type="InterPro" id="IPR026337">
    <property type="entry name" value="AKG_HExxH"/>
</dbReference>
<keyword evidence="5" id="KW-0408">Iron</keyword>
<dbReference type="CDD" id="cd01335">
    <property type="entry name" value="Radical_SAM"/>
    <property type="match status" value="1"/>
</dbReference>
<sequence>MSDFSEAPVIRCFLLKVASRCNINCDYCYMYNHLDQSWKSQPKLMSEATLLAAAARIQEYVQQQQLDHIVVVYHGGEPLLLGTDRLVAHAALLKELLPTVQVDFSLQTNGVLLREADVLAFQKHGIQVSLSLDGPAAAHDRHRLDHKGRSSFAVTEQALHLLERYPDVFSGVIAVVDVANDPAELLEYFASHAIPQLDFLLPDANYLTLPPGRDTDPDSYSRWLTTCFDVWFDQYPHLKLRTFDTILASLMGIPSETDGLGLGDISLLIVETDGSYHDLDVLKITGQGTGLAGQSVYSAPLQMAAASEPVRAHRQRLRKEGLSAQCQRCAVVDVCGGGAVAHRYSAEGYANPSIYCTELKQLITHADARATEQLRAELDQHQPKLPGLAPALIDQFEQVPGASSAFLAVMAAFEAQQVNSLARALIIAAQEPAAREFVASIQALPPERLQRLAIQPSLVAWADVLQKSAAGITVHSINGEPIAPSPQYARQAASLAEQDMSWPRIQREDAWLRLPFGDKILFENAVTVTAGETVMADALTLIARWKAPFLEEMQLISPEVQFIRDPSADPGKTVSFSDNSVPGALYVQLTYGTGFVEACDLADSLIHEHRHQKLYLLQRVCDIVHADFPLVVSPWREELRPPTGLFHALFVFVELLDFWSFLKNDSASNWQQRAYRECERIGGQLQTGFTAVADCNLTEAGRQLLGLLHRRYQLLLA</sequence>